<dbReference type="EMBL" id="CP000961">
    <property type="protein sequence ID" value="ACA85767.1"/>
    <property type="molecule type" value="Genomic_DNA"/>
</dbReference>
<dbReference type="STRING" id="392500.Swoo_1479"/>
<reference evidence="2 3" key="1">
    <citation type="submission" date="2008-02" db="EMBL/GenBank/DDBJ databases">
        <title>Complete sequence of Shewanella woodyi ATCC 51908.</title>
        <authorList>
            <consortium name="US DOE Joint Genome Institute"/>
            <person name="Copeland A."/>
            <person name="Lucas S."/>
            <person name="Lapidus A."/>
            <person name="Glavina del Rio T."/>
            <person name="Dalin E."/>
            <person name="Tice H."/>
            <person name="Bruce D."/>
            <person name="Goodwin L."/>
            <person name="Pitluck S."/>
            <person name="Sims D."/>
            <person name="Brettin T."/>
            <person name="Detter J.C."/>
            <person name="Han C."/>
            <person name="Kuske C.R."/>
            <person name="Schmutz J."/>
            <person name="Larimer F."/>
            <person name="Land M."/>
            <person name="Hauser L."/>
            <person name="Kyrpides N."/>
            <person name="Lykidis A."/>
            <person name="Zhao J.-S."/>
            <person name="Richardson P."/>
        </authorList>
    </citation>
    <scope>NUCLEOTIDE SEQUENCE [LARGE SCALE GENOMIC DNA]</scope>
    <source>
        <strain evidence="3">ATCC 51908 / MS32</strain>
    </source>
</reference>
<dbReference type="Proteomes" id="UP000002168">
    <property type="component" value="Chromosome"/>
</dbReference>
<dbReference type="HOGENOM" id="CLU_2037105_0_0_6"/>
<organism evidence="2 3">
    <name type="scientific">Shewanella woodyi (strain ATCC 51908 / MS32)</name>
    <dbReference type="NCBI Taxonomy" id="392500"/>
    <lineage>
        <taxon>Bacteria</taxon>
        <taxon>Pseudomonadati</taxon>
        <taxon>Pseudomonadota</taxon>
        <taxon>Gammaproteobacteria</taxon>
        <taxon>Alteromonadales</taxon>
        <taxon>Shewanellaceae</taxon>
        <taxon>Shewanella</taxon>
    </lineage>
</organism>
<protein>
    <recommendedName>
        <fullName evidence="4">Secreted protein</fullName>
    </recommendedName>
</protein>
<keyword evidence="3" id="KW-1185">Reference proteome</keyword>
<evidence type="ECO:0000313" key="3">
    <source>
        <dbReference type="Proteomes" id="UP000002168"/>
    </source>
</evidence>
<name>B1KKC7_SHEWM</name>
<feature type="signal peptide" evidence="1">
    <location>
        <begin position="1"/>
        <end position="22"/>
    </location>
</feature>
<feature type="chain" id="PRO_5002764606" description="Secreted protein" evidence="1">
    <location>
        <begin position="23"/>
        <end position="123"/>
    </location>
</feature>
<evidence type="ECO:0000313" key="2">
    <source>
        <dbReference type="EMBL" id="ACA85767.1"/>
    </source>
</evidence>
<dbReference type="KEGG" id="swd:Swoo_1479"/>
<evidence type="ECO:0000256" key="1">
    <source>
        <dbReference type="SAM" id="SignalP"/>
    </source>
</evidence>
<evidence type="ECO:0008006" key="4">
    <source>
        <dbReference type="Google" id="ProtNLM"/>
    </source>
</evidence>
<dbReference type="AlphaFoldDB" id="B1KKC7"/>
<keyword evidence="1" id="KW-0732">Signal</keyword>
<sequence precursor="true">MRMKIFLIGLLFSLSFMNSVTAATLVCSGKIDRLSYHSPNKFMLKLSSMNTPVFFCSPDMEWKVGGTSYVTGAETCKTMYSTFLAIKMTDKSITSMYFDGDQVPSSCNSWESWRQANIRHYSI</sequence>
<gene>
    <name evidence="2" type="ordered locus">Swoo_1479</name>
</gene>
<proteinExistence type="predicted"/>
<dbReference type="RefSeq" id="WP_012324113.1">
    <property type="nucleotide sequence ID" value="NC_010506.1"/>
</dbReference>
<accession>B1KKC7</accession>